<keyword evidence="1" id="KW-0812">Transmembrane</keyword>
<feature type="transmembrane region" description="Helical" evidence="1">
    <location>
        <begin position="205"/>
        <end position="227"/>
    </location>
</feature>
<keyword evidence="1" id="KW-1133">Transmembrane helix</keyword>
<comment type="caution">
    <text evidence="2">The sequence shown here is derived from an EMBL/GenBank/DDBJ whole genome shotgun (WGS) entry which is preliminary data.</text>
</comment>
<feature type="transmembrane region" description="Helical" evidence="1">
    <location>
        <begin position="344"/>
        <end position="363"/>
    </location>
</feature>
<protein>
    <recommendedName>
        <fullName evidence="4">Transmembrane protein</fullName>
    </recommendedName>
</protein>
<organism evidence="2 3">
    <name type="scientific">Streblomastix strix</name>
    <dbReference type="NCBI Taxonomy" id="222440"/>
    <lineage>
        <taxon>Eukaryota</taxon>
        <taxon>Metamonada</taxon>
        <taxon>Preaxostyla</taxon>
        <taxon>Oxymonadida</taxon>
        <taxon>Streblomastigidae</taxon>
        <taxon>Streblomastix</taxon>
    </lineage>
</organism>
<feature type="transmembrane region" description="Helical" evidence="1">
    <location>
        <begin position="265"/>
        <end position="287"/>
    </location>
</feature>
<sequence>MTQEKDALEHDGDDDNVELSAKNLGQFVIFIARVLSPLYHQSKNLTNQQSIKVFEMLMLQLITLSVYRVVNPVQTLIEQHTIQKLHRPDACSFVHQDIQIDLQAFLAGNYISFGAFGAQYILLLRICILGAFNIYLERLQISNKGLIKFNRIILNQMLRILLIIFMNIGLSNFECFCKDGESKMSYLVCGTGQCLKGKALQIGGAVTGICVCLIFHMMQIPLNLFLFDNNYKRGGHFSTYSGSSSAIEYIILFGVVFTLRELVNWYFWRGLVTIGTATLMAAFYMIYQPYYRNAGNILIASRNCIYGTVNLFMEIAYAVERSVISKVVSAERLYEAPNGHWIDIYVYVMFCVSILASIIESVLSSEFIKQLNKKRWIHDKENKFYDLPYQQSTGIEQKQDESKLITMDLFQDIWMIERRMRFLLQKNLRELQYVFYAKFCFNIAQHLDKDDAVLLFHYATFLKQIAKQGQAAPDINI</sequence>
<gene>
    <name evidence="2" type="ORF">EZS28_033484</name>
</gene>
<feature type="transmembrane region" description="Helical" evidence="1">
    <location>
        <begin position="239"/>
        <end position="259"/>
    </location>
</feature>
<evidence type="ECO:0000256" key="1">
    <source>
        <dbReference type="SAM" id="Phobius"/>
    </source>
</evidence>
<evidence type="ECO:0000313" key="3">
    <source>
        <dbReference type="Proteomes" id="UP000324800"/>
    </source>
</evidence>
<feature type="transmembrane region" description="Helical" evidence="1">
    <location>
        <begin position="110"/>
        <end position="136"/>
    </location>
</feature>
<keyword evidence="1" id="KW-0472">Membrane</keyword>
<proteinExistence type="predicted"/>
<accession>A0A5J4ULS9</accession>
<reference evidence="2 3" key="1">
    <citation type="submission" date="2019-03" db="EMBL/GenBank/DDBJ databases">
        <title>Single cell metagenomics reveals metabolic interactions within the superorganism composed of flagellate Streblomastix strix and complex community of Bacteroidetes bacteria on its surface.</title>
        <authorList>
            <person name="Treitli S.C."/>
            <person name="Kolisko M."/>
            <person name="Husnik F."/>
            <person name="Keeling P."/>
            <person name="Hampl V."/>
        </authorList>
    </citation>
    <scope>NUCLEOTIDE SEQUENCE [LARGE SCALE GENOMIC DNA]</scope>
    <source>
        <strain evidence="2">ST1C</strain>
    </source>
</reference>
<dbReference type="Proteomes" id="UP000324800">
    <property type="component" value="Unassembled WGS sequence"/>
</dbReference>
<evidence type="ECO:0000313" key="2">
    <source>
        <dbReference type="EMBL" id="KAA6370990.1"/>
    </source>
</evidence>
<feature type="transmembrane region" description="Helical" evidence="1">
    <location>
        <begin position="157"/>
        <end position="173"/>
    </location>
</feature>
<dbReference type="AlphaFoldDB" id="A0A5J4ULS9"/>
<name>A0A5J4ULS9_9EUKA</name>
<dbReference type="EMBL" id="SNRW01014876">
    <property type="protein sequence ID" value="KAA6370990.1"/>
    <property type="molecule type" value="Genomic_DNA"/>
</dbReference>
<evidence type="ECO:0008006" key="4">
    <source>
        <dbReference type="Google" id="ProtNLM"/>
    </source>
</evidence>